<sequence>MLSVLVFIVAGHRKKLHTFSPSTPHTHQLSPENRDSAQFYGGPEEEMLTRRRNRSKERMKIGENDGTSKAAAAAAEDDEVEEFYAISEDTRGGEVFREGKRRGGGAGRNSTAEKPWNSYFRQEDFGTGLLI</sequence>
<comment type="caution">
    <text evidence="2">The sequence shown here is derived from an EMBL/GenBank/DDBJ whole genome shotgun (WGS) entry which is preliminary data.</text>
</comment>
<dbReference type="Proteomes" id="UP000823775">
    <property type="component" value="Unassembled WGS sequence"/>
</dbReference>
<feature type="compositionally biased region" description="Polar residues" evidence="1">
    <location>
        <begin position="19"/>
        <end position="31"/>
    </location>
</feature>
<reference evidence="2 3" key="1">
    <citation type="journal article" date="2021" name="BMC Genomics">
        <title>Datura genome reveals duplications of psychoactive alkaloid biosynthetic genes and high mutation rate following tissue culture.</title>
        <authorList>
            <person name="Rajewski A."/>
            <person name="Carter-House D."/>
            <person name="Stajich J."/>
            <person name="Litt A."/>
        </authorList>
    </citation>
    <scope>NUCLEOTIDE SEQUENCE [LARGE SCALE GENOMIC DNA]</scope>
    <source>
        <strain evidence="2">AR-01</strain>
    </source>
</reference>
<keyword evidence="3" id="KW-1185">Reference proteome</keyword>
<evidence type="ECO:0000313" key="2">
    <source>
        <dbReference type="EMBL" id="MCD7456215.1"/>
    </source>
</evidence>
<feature type="region of interest" description="Disordered" evidence="1">
    <location>
        <begin position="18"/>
        <end position="76"/>
    </location>
</feature>
<evidence type="ECO:0000313" key="3">
    <source>
        <dbReference type="Proteomes" id="UP000823775"/>
    </source>
</evidence>
<gene>
    <name evidence="2" type="ORF">HAX54_030928</name>
</gene>
<organism evidence="2 3">
    <name type="scientific">Datura stramonium</name>
    <name type="common">Jimsonweed</name>
    <name type="synonym">Common thornapple</name>
    <dbReference type="NCBI Taxonomy" id="4076"/>
    <lineage>
        <taxon>Eukaryota</taxon>
        <taxon>Viridiplantae</taxon>
        <taxon>Streptophyta</taxon>
        <taxon>Embryophyta</taxon>
        <taxon>Tracheophyta</taxon>
        <taxon>Spermatophyta</taxon>
        <taxon>Magnoliopsida</taxon>
        <taxon>eudicotyledons</taxon>
        <taxon>Gunneridae</taxon>
        <taxon>Pentapetalae</taxon>
        <taxon>asterids</taxon>
        <taxon>lamiids</taxon>
        <taxon>Solanales</taxon>
        <taxon>Solanaceae</taxon>
        <taxon>Solanoideae</taxon>
        <taxon>Datureae</taxon>
        <taxon>Datura</taxon>
    </lineage>
</organism>
<accession>A0ABS8SBG4</accession>
<proteinExistence type="predicted"/>
<protein>
    <submittedName>
        <fullName evidence="2">Uncharacterized protein</fullName>
    </submittedName>
</protein>
<dbReference type="EMBL" id="JACEIK010000389">
    <property type="protein sequence ID" value="MCD7456215.1"/>
    <property type="molecule type" value="Genomic_DNA"/>
</dbReference>
<feature type="region of interest" description="Disordered" evidence="1">
    <location>
        <begin position="91"/>
        <end position="117"/>
    </location>
</feature>
<evidence type="ECO:0000256" key="1">
    <source>
        <dbReference type="SAM" id="MobiDB-lite"/>
    </source>
</evidence>
<name>A0ABS8SBG4_DATST</name>